<feature type="transmembrane region" description="Helical" evidence="1">
    <location>
        <begin position="373"/>
        <end position="392"/>
    </location>
</feature>
<dbReference type="InterPro" id="IPR009339">
    <property type="entry name" value="DUF998"/>
</dbReference>
<organism evidence="2 3">
    <name type="scientific">Fundicoccus ignavus</name>
    <dbReference type="NCBI Taxonomy" id="2664442"/>
    <lineage>
        <taxon>Bacteria</taxon>
        <taxon>Bacillati</taxon>
        <taxon>Bacillota</taxon>
        <taxon>Bacilli</taxon>
        <taxon>Lactobacillales</taxon>
        <taxon>Aerococcaceae</taxon>
        <taxon>Fundicoccus</taxon>
    </lineage>
</organism>
<dbReference type="EMBL" id="WJQT01000001">
    <property type="protein sequence ID" value="MRJ46156.1"/>
    <property type="molecule type" value="Genomic_DNA"/>
</dbReference>
<sequence length="414" mass="46682">MHVQMSAINNIWLRKRRSVVRRKSMTIGKDRMKLYLPSNQALDLAQKDQIQLVIEGHLYNVASASQHKGDQVAALRQFLIPSSIVTVIFFLFFLIRGQGMIALTGDFSISSMVTLLGVSSGVISFAYYFVTWKKQGKANLEKVYWRNFPTLLFSFTIIILLGLMLSFYVISTLFVNLSLDLYLSTLLAFIFFAVVHYLMIHFVLILSPSVMTKLLVFVIVGGVLFAMITNNQEEWWQVHLSFLGSNQAASSWQFNITLILSALLMIALIDYIFVSLKETFPKHVGASLLRILLTVTAVSLGLVGYFPADGPGNMPLYHNKAAEMLVIMIIVMIVGVKWLLPKVTREFQLISYAIGTILVVITALFMMGNYITLTGFELVAFCLAFSWLMLLLQNLEKSVMPPVPVYEVNIHYAD</sequence>
<feature type="transmembrane region" description="Helical" evidence="1">
    <location>
        <begin position="349"/>
        <end position="367"/>
    </location>
</feature>
<dbReference type="AlphaFoldDB" id="A0A844C529"/>
<evidence type="ECO:0000313" key="3">
    <source>
        <dbReference type="Proteomes" id="UP000440066"/>
    </source>
</evidence>
<protein>
    <submittedName>
        <fullName evidence="2">DUF998 domain-containing protein</fullName>
    </submittedName>
</protein>
<comment type="caution">
    <text evidence="2">The sequence shown here is derived from an EMBL/GenBank/DDBJ whole genome shotgun (WGS) entry which is preliminary data.</text>
</comment>
<gene>
    <name evidence="2" type="ORF">GF867_01020</name>
</gene>
<proteinExistence type="predicted"/>
<feature type="transmembrane region" description="Helical" evidence="1">
    <location>
        <begin position="181"/>
        <end position="207"/>
    </location>
</feature>
<feature type="transmembrane region" description="Helical" evidence="1">
    <location>
        <begin position="107"/>
        <end position="130"/>
    </location>
</feature>
<feature type="transmembrane region" description="Helical" evidence="1">
    <location>
        <begin position="252"/>
        <end position="276"/>
    </location>
</feature>
<feature type="transmembrane region" description="Helical" evidence="1">
    <location>
        <begin position="288"/>
        <end position="308"/>
    </location>
</feature>
<keyword evidence="1" id="KW-1133">Transmembrane helix</keyword>
<keyword evidence="1" id="KW-0472">Membrane</keyword>
<feature type="transmembrane region" description="Helical" evidence="1">
    <location>
        <begin position="151"/>
        <end position="175"/>
    </location>
</feature>
<dbReference type="Proteomes" id="UP000440066">
    <property type="component" value="Unassembled WGS sequence"/>
</dbReference>
<reference evidence="2 3" key="1">
    <citation type="submission" date="2019-11" db="EMBL/GenBank/DDBJ databases">
        <title>Characterisation of Fundicoccus ignavus gen. nov. sp. nov., a novel genus of the family Aerococcaceae from bulk tank milk.</title>
        <authorList>
            <person name="Siebert A."/>
            <person name="Huptas C."/>
            <person name="Wenning M."/>
            <person name="Scherer S."/>
            <person name="Doll E.V."/>
        </authorList>
    </citation>
    <scope>NUCLEOTIDE SEQUENCE [LARGE SCALE GENOMIC DNA]</scope>
    <source>
        <strain evidence="2 3">DSM 109652</strain>
    </source>
</reference>
<dbReference type="Pfam" id="PF06197">
    <property type="entry name" value="DUF998"/>
    <property type="match status" value="1"/>
</dbReference>
<evidence type="ECO:0000256" key="1">
    <source>
        <dbReference type="SAM" id="Phobius"/>
    </source>
</evidence>
<feature type="transmembrane region" description="Helical" evidence="1">
    <location>
        <begin position="78"/>
        <end position="95"/>
    </location>
</feature>
<feature type="transmembrane region" description="Helical" evidence="1">
    <location>
        <begin position="214"/>
        <end position="232"/>
    </location>
</feature>
<name>A0A844C529_9LACT</name>
<keyword evidence="1" id="KW-0812">Transmembrane</keyword>
<feature type="transmembrane region" description="Helical" evidence="1">
    <location>
        <begin position="320"/>
        <end position="340"/>
    </location>
</feature>
<evidence type="ECO:0000313" key="2">
    <source>
        <dbReference type="EMBL" id="MRJ46156.1"/>
    </source>
</evidence>
<accession>A0A844C529</accession>